<dbReference type="PANTHER" id="PTHR36842:SF1">
    <property type="entry name" value="PROTEIN TOLB"/>
    <property type="match status" value="1"/>
</dbReference>
<dbReference type="Proteomes" id="UP000838748">
    <property type="component" value="Unassembled WGS sequence"/>
</dbReference>
<keyword evidence="4" id="KW-1185">Reference proteome</keyword>
<proteinExistence type="predicted"/>
<feature type="compositionally biased region" description="Gly residues" evidence="1">
    <location>
        <begin position="698"/>
        <end position="714"/>
    </location>
</feature>
<dbReference type="CDD" id="cd00146">
    <property type="entry name" value="PKD"/>
    <property type="match status" value="2"/>
</dbReference>
<dbReference type="Pfam" id="PF13582">
    <property type="entry name" value="Reprolysin_3"/>
    <property type="match status" value="1"/>
</dbReference>
<evidence type="ECO:0000256" key="1">
    <source>
        <dbReference type="SAM" id="MobiDB-lite"/>
    </source>
</evidence>
<reference evidence="3" key="1">
    <citation type="submission" date="2021-11" db="EMBL/GenBank/DDBJ databases">
        <authorList>
            <person name="Rodrigo-Torres L."/>
            <person name="Arahal R. D."/>
            <person name="Lucena T."/>
        </authorList>
    </citation>
    <scope>NUCLEOTIDE SEQUENCE</scope>
    <source>
        <strain evidence="3">CECT 7928</strain>
    </source>
</reference>
<evidence type="ECO:0000313" key="4">
    <source>
        <dbReference type="Proteomes" id="UP000838748"/>
    </source>
</evidence>
<feature type="domain" description="PKD" evidence="2">
    <location>
        <begin position="590"/>
        <end position="672"/>
    </location>
</feature>
<sequence>MKLTCLVLIKKANVSLFGLLALVLLTFLSLAAYANNGKGPFPTLNLPDKAQGQRAIEQLGDKLPEVAAWYGKTPEEFSTLLSRDETMWIDRRGRVFFIDKEPHAHHIDSHSAEPDVSGAPYPYDQTFLLHSKPNSTKVIYLDFDGYLTSGRAWNQDYGEPIDAQPFDTDGNSASFSTSEQDAIQQIWQQVAEDFAPFDVDVTTEDPGQSAITRSSTADQEYGTRVVITADFTVPSCQCGGFAYVGIFDSVNDYGQPSDYYKPAFVFYNRLGSSGKLIAEAATHEAGHNLGLYHDGVVGGSSYYTGHGGDTTVPTSWAPIMGVGYYTSVSQWSKGEYRNANNTEDDIQIIQDNGALLEPDDHGSSYTSATTMIGSINNGLVDLDEYSGIIETQSDYDYFEIMVGSGELNINVAPASVAPNLDIEIGLYDGTGTLINTFNPSGELWAQIQSYPVLAGTYYLSISGAGLGDPYAATPTGYTEYGSLGQYTISGTVPAPGGPLSPVANASADPVSGYRSLSVQFTGDTSSDPDGDDNTLSFLWDFADNGVTSTESNPQYTFAELGDYTVTLTVTDVDGLTDTDTVVVTVNNNPPEAVASASATSGPAPLEVVFSSVNSSDVDGSISSYDWQFGDGASSTLADPTHTYTEVGDYNATLTVTDDNGDTASDIITITVEPDPSVNTLYIDRFDIVLVSSIANARGGNGNGKGGGGNDGGDSTGTTQAKVTIVVVDENGQLMKNATVSGNWSGAVTGSASKRTNRRGQVELSSPSTSAASGTITFTVSNIVRSGYSYTPEPGNDSASVSF</sequence>
<dbReference type="PANTHER" id="PTHR36842">
    <property type="entry name" value="PROTEIN TOLB HOMOLOG"/>
    <property type="match status" value="1"/>
</dbReference>
<dbReference type="InterPro" id="IPR024079">
    <property type="entry name" value="MetalloPept_cat_dom_sf"/>
</dbReference>
<name>A0ABM9A1N6_9VIBR</name>
<dbReference type="SUPFAM" id="SSF55486">
    <property type="entry name" value="Metalloproteases ('zincins'), catalytic domain"/>
    <property type="match status" value="1"/>
</dbReference>
<feature type="domain" description="PKD" evidence="2">
    <location>
        <begin position="501"/>
        <end position="585"/>
    </location>
</feature>
<dbReference type="InterPro" id="IPR000601">
    <property type="entry name" value="PKD_dom"/>
</dbReference>
<dbReference type="InterPro" id="IPR022409">
    <property type="entry name" value="PKD/Chitinase_dom"/>
</dbReference>
<organism evidence="3 4">
    <name type="scientific">Vibrio marisflavi CECT 7928</name>
    <dbReference type="NCBI Taxonomy" id="634439"/>
    <lineage>
        <taxon>Bacteria</taxon>
        <taxon>Pseudomonadati</taxon>
        <taxon>Pseudomonadota</taxon>
        <taxon>Gammaproteobacteria</taxon>
        <taxon>Vibrionales</taxon>
        <taxon>Vibrionaceae</taxon>
        <taxon>Vibrio</taxon>
    </lineage>
</organism>
<feature type="region of interest" description="Disordered" evidence="1">
    <location>
        <begin position="698"/>
        <end position="717"/>
    </location>
</feature>
<feature type="region of interest" description="Disordered" evidence="1">
    <location>
        <begin position="746"/>
        <end position="770"/>
    </location>
</feature>
<evidence type="ECO:0000313" key="3">
    <source>
        <dbReference type="EMBL" id="CAH0537569.1"/>
    </source>
</evidence>
<comment type="caution">
    <text evidence="3">The sequence shown here is derived from an EMBL/GenBank/DDBJ whole genome shotgun (WGS) entry which is preliminary data.</text>
</comment>
<dbReference type="EMBL" id="CAKLDM010000001">
    <property type="protein sequence ID" value="CAH0537569.1"/>
    <property type="molecule type" value="Genomic_DNA"/>
</dbReference>
<evidence type="ECO:0000259" key="2">
    <source>
        <dbReference type="PROSITE" id="PS50093"/>
    </source>
</evidence>
<dbReference type="RefSeq" id="WP_237360530.1">
    <property type="nucleotide sequence ID" value="NZ_CAKLDM010000001.1"/>
</dbReference>
<dbReference type="InterPro" id="IPR035986">
    <property type="entry name" value="PKD_dom_sf"/>
</dbReference>
<dbReference type="Gene3D" id="2.60.120.380">
    <property type="match status" value="1"/>
</dbReference>
<accession>A0ABM9A1N6</accession>
<dbReference type="Gene3D" id="2.60.40.10">
    <property type="entry name" value="Immunoglobulins"/>
    <property type="match status" value="3"/>
</dbReference>
<dbReference type="Gene3D" id="3.40.390.10">
    <property type="entry name" value="Collagenase (Catalytic Domain)"/>
    <property type="match status" value="1"/>
</dbReference>
<gene>
    <name evidence="3" type="ORF">VMF7928_01177</name>
</gene>
<dbReference type="SMART" id="SM00089">
    <property type="entry name" value="PKD"/>
    <property type="match status" value="2"/>
</dbReference>
<dbReference type="SUPFAM" id="SSF49373">
    <property type="entry name" value="Invasin/intimin cell-adhesion fragments"/>
    <property type="match status" value="1"/>
</dbReference>
<dbReference type="PROSITE" id="PS50093">
    <property type="entry name" value="PKD"/>
    <property type="match status" value="2"/>
</dbReference>
<dbReference type="Pfam" id="PF18911">
    <property type="entry name" value="PKD_4"/>
    <property type="match status" value="2"/>
</dbReference>
<dbReference type="SUPFAM" id="SSF49299">
    <property type="entry name" value="PKD domain"/>
    <property type="match status" value="2"/>
</dbReference>
<protein>
    <recommendedName>
        <fullName evidence="2">PKD domain-containing protein</fullName>
    </recommendedName>
</protein>
<dbReference type="InterPro" id="IPR013783">
    <property type="entry name" value="Ig-like_fold"/>
</dbReference>
<dbReference type="InterPro" id="IPR008964">
    <property type="entry name" value="Invasin/intimin_cell_adhesion"/>
</dbReference>